<feature type="compositionally biased region" description="Basic and acidic residues" evidence="2">
    <location>
        <begin position="39"/>
        <end position="50"/>
    </location>
</feature>
<name>A0A6P6RW34_9EIME</name>
<feature type="compositionally biased region" description="Polar residues" evidence="2">
    <location>
        <begin position="133"/>
        <end position="144"/>
    </location>
</feature>
<dbReference type="GeneID" id="113147071"/>
<dbReference type="RefSeq" id="XP_026192093.1">
    <property type="nucleotide sequence ID" value="XM_026336308.1"/>
</dbReference>
<dbReference type="OrthoDB" id="10628177at2759"/>
<reference evidence="4" key="1">
    <citation type="submission" date="2025-08" db="UniProtKB">
        <authorList>
            <consortium name="RefSeq"/>
        </authorList>
    </citation>
    <scope>IDENTIFICATION</scope>
</reference>
<accession>A0A6P6RW34</accession>
<feature type="region of interest" description="Disordered" evidence="2">
    <location>
        <begin position="1"/>
        <end position="156"/>
    </location>
</feature>
<gene>
    <name evidence="4" type="primary">LOC113147071</name>
</gene>
<protein>
    <submittedName>
        <fullName evidence="4">Uncharacterized protein LOC113147071</fullName>
    </submittedName>
</protein>
<evidence type="ECO:0000313" key="3">
    <source>
        <dbReference type="Proteomes" id="UP000515125"/>
    </source>
</evidence>
<feature type="compositionally biased region" description="Low complexity" evidence="2">
    <location>
        <begin position="24"/>
        <end position="37"/>
    </location>
</feature>
<feature type="coiled-coil region" evidence="1">
    <location>
        <begin position="318"/>
        <end position="345"/>
    </location>
</feature>
<keyword evidence="3" id="KW-1185">Reference proteome</keyword>
<sequence length="350" mass="36396">MKRSPEDDPLAFLARRKKSRQNPSTATAANHSSSNRVGRGRDSSSLRRDSVASAASSIPFTERRRRRPSENDSLEGVTSSQTAAAAAGRSSGDAVRRSIPSSSQASFPSVSQGGTGDVRPSSLGTFIDGGSHPQGSPEFTSNPSPSHPFDSSVALPPLPSRDASRCILLAAQLPTRARLSLAGVGGGMAADAELIEALEDLLDRKLAQARTLPGVQGDLYEACGERLRQLLLLLFEADPQSSRQGSILGNRLGLGTAETPPLLAVPFASIRGDAAAVQAGADTAAAKTAAAAAVAAAAVAAPAASEGRVMQLQHQDIAEAALVSREAARALLQEMQQQADDLVEIWPLRR</sequence>
<evidence type="ECO:0000256" key="2">
    <source>
        <dbReference type="SAM" id="MobiDB-lite"/>
    </source>
</evidence>
<evidence type="ECO:0000256" key="1">
    <source>
        <dbReference type="SAM" id="Coils"/>
    </source>
</evidence>
<dbReference type="Proteomes" id="UP000515125">
    <property type="component" value="Unplaced"/>
</dbReference>
<proteinExistence type="predicted"/>
<dbReference type="AlphaFoldDB" id="A0A6P6RW34"/>
<organism evidence="3 4">
    <name type="scientific">Cyclospora cayetanensis</name>
    <dbReference type="NCBI Taxonomy" id="88456"/>
    <lineage>
        <taxon>Eukaryota</taxon>
        <taxon>Sar</taxon>
        <taxon>Alveolata</taxon>
        <taxon>Apicomplexa</taxon>
        <taxon>Conoidasida</taxon>
        <taxon>Coccidia</taxon>
        <taxon>Eucoccidiorida</taxon>
        <taxon>Eimeriorina</taxon>
        <taxon>Eimeriidae</taxon>
        <taxon>Cyclospora</taxon>
    </lineage>
</organism>
<feature type="compositionally biased region" description="Low complexity" evidence="2">
    <location>
        <begin position="76"/>
        <end position="112"/>
    </location>
</feature>
<keyword evidence="1" id="KW-0175">Coiled coil</keyword>
<evidence type="ECO:0000313" key="4">
    <source>
        <dbReference type="RefSeq" id="XP_026192093.1"/>
    </source>
</evidence>